<organism evidence="1 2">
    <name type="scientific">Symbiodinium natans</name>
    <dbReference type="NCBI Taxonomy" id="878477"/>
    <lineage>
        <taxon>Eukaryota</taxon>
        <taxon>Sar</taxon>
        <taxon>Alveolata</taxon>
        <taxon>Dinophyceae</taxon>
        <taxon>Suessiales</taxon>
        <taxon>Symbiodiniaceae</taxon>
        <taxon>Symbiodinium</taxon>
    </lineage>
</organism>
<evidence type="ECO:0000313" key="1">
    <source>
        <dbReference type="EMBL" id="CAE7203708.1"/>
    </source>
</evidence>
<dbReference type="OrthoDB" id="10437960at2759"/>
<keyword evidence="2" id="KW-1185">Reference proteome</keyword>
<dbReference type="Proteomes" id="UP000604046">
    <property type="component" value="Unassembled WGS sequence"/>
</dbReference>
<accession>A0A812JC38</accession>
<protein>
    <submittedName>
        <fullName evidence="1">SUT5 protein</fullName>
    </submittedName>
</protein>
<dbReference type="EMBL" id="CAJNDS010000413">
    <property type="protein sequence ID" value="CAE7203708.1"/>
    <property type="molecule type" value="Genomic_DNA"/>
</dbReference>
<proteinExistence type="predicted"/>
<comment type="caution">
    <text evidence="1">The sequence shown here is derived from an EMBL/GenBank/DDBJ whole genome shotgun (WGS) entry which is preliminary data.</text>
</comment>
<gene>
    <name evidence="1" type="primary">SUT5</name>
    <name evidence="1" type="ORF">SNAT2548_LOCUS6281</name>
</gene>
<sequence length="85" mass="9431">MGLTKAQNGVRRVIYGCRVLCGYAIADVGDDSSDTEEKEFYPLWKLTLIAIPQLGVQVMWCFIGPNAACLCTVFVFDNTFALKSF</sequence>
<name>A0A812JC38_9DINO</name>
<dbReference type="AlphaFoldDB" id="A0A812JC38"/>
<evidence type="ECO:0000313" key="2">
    <source>
        <dbReference type="Proteomes" id="UP000604046"/>
    </source>
</evidence>
<reference evidence="1" key="1">
    <citation type="submission" date="2021-02" db="EMBL/GenBank/DDBJ databases">
        <authorList>
            <person name="Dougan E. K."/>
            <person name="Rhodes N."/>
            <person name="Thang M."/>
            <person name="Chan C."/>
        </authorList>
    </citation>
    <scope>NUCLEOTIDE SEQUENCE</scope>
</reference>